<dbReference type="GO" id="GO:0003676">
    <property type="term" value="F:nucleic acid binding"/>
    <property type="evidence" value="ECO:0007669"/>
    <property type="project" value="InterPro"/>
</dbReference>
<sequence>MVEALALAGVLEKLHTLGFNNIIVESDAKALVDGIASTKLAHPDIFEYGLVLQGCRRLIDGSATIKIVHVSRNASSIAHFLANLSFDFMSDVSWSHTPDFLSSRSSVMAGAREITATTEFLLGNSRKTLYAQRDLPINRRN</sequence>
<dbReference type="AlphaFoldDB" id="A0A4U5R1N4"/>
<gene>
    <name evidence="2" type="ORF">D5086_0000010040</name>
</gene>
<evidence type="ECO:0000259" key="1">
    <source>
        <dbReference type="Pfam" id="PF13456"/>
    </source>
</evidence>
<dbReference type="EMBL" id="RCHU01000024">
    <property type="protein sequence ID" value="TKS17633.1"/>
    <property type="molecule type" value="Genomic_DNA"/>
</dbReference>
<proteinExistence type="predicted"/>
<reference evidence="2" key="1">
    <citation type="submission" date="2018-10" db="EMBL/GenBank/DDBJ databases">
        <title>Population genomic analysis revealed the cold adaptation of white poplar.</title>
        <authorList>
            <person name="Liu Y.-J."/>
        </authorList>
    </citation>
    <scope>NUCLEOTIDE SEQUENCE [LARGE SCALE GENOMIC DNA]</scope>
    <source>
        <strain evidence="2">PAL-ZL1</strain>
    </source>
</reference>
<accession>A0A4U5R1N4</accession>
<evidence type="ECO:0000313" key="2">
    <source>
        <dbReference type="EMBL" id="TKS17633.1"/>
    </source>
</evidence>
<dbReference type="GO" id="GO:0004523">
    <property type="term" value="F:RNA-DNA hybrid ribonuclease activity"/>
    <property type="evidence" value="ECO:0007669"/>
    <property type="project" value="InterPro"/>
</dbReference>
<organism evidence="2">
    <name type="scientific">Populus alba</name>
    <name type="common">White poplar</name>
    <dbReference type="NCBI Taxonomy" id="43335"/>
    <lineage>
        <taxon>Eukaryota</taxon>
        <taxon>Viridiplantae</taxon>
        <taxon>Streptophyta</taxon>
        <taxon>Embryophyta</taxon>
        <taxon>Tracheophyta</taxon>
        <taxon>Spermatophyta</taxon>
        <taxon>Magnoliopsida</taxon>
        <taxon>eudicotyledons</taxon>
        <taxon>Gunneridae</taxon>
        <taxon>Pentapetalae</taxon>
        <taxon>rosids</taxon>
        <taxon>fabids</taxon>
        <taxon>Malpighiales</taxon>
        <taxon>Salicaceae</taxon>
        <taxon>Saliceae</taxon>
        <taxon>Populus</taxon>
    </lineage>
</organism>
<dbReference type="Gene3D" id="3.30.420.10">
    <property type="entry name" value="Ribonuclease H-like superfamily/Ribonuclease H"/>
    <property type="match status" value="1"/>
</dbReference>
<dbReference type="CDD" id="cd06222">
    <property type="entry name" value="RNase_H_like"/>
    <property type="match status" value="1"/>
</dbReference>
<dbReference type="InterPro" id="IPR036397">
    <property type="entry name" value="RNaseH_sf"/>
</dbReference>
<dbReference type="InterPro" id="IPR002156">
    <property type="entry name" value="RNaseH_domain"/>
</dbReference>
<dbReference type="PANTHER" id="PTHR47074:SF11">
    <property type="entry name" value="REVERSE TRANSCRIPTASE-LIKE PROTEIN"/>
    <property type="match status" value="1"/>
</dbReference>
<dbReference type="InterPro" id="IPR044730">
    <property type="entry name" value="RNase_H-like_dom_plant"/>
</dbReference>
<protein>
    <recommendedName>
        <fullName evidence="1">RNase H type-1 domain-containing protein</fullName>
    </recommendedName>
</protein>
<feature type="domain" description="RNase H type-1" evidence="1">
    <location>
        <begin position="1"/>
        <end position="84"/>
    </location>
</feature>
<dbReference type="PANTHER" id="PTHR47074">
    <property type="entry name" value="BNAC02G40300D PROTEIN"/>
    <property type="match status" value="1"/>
</dbReference>
<comment type="caution">
    <text evidence="2">The sequence shown here is derived from an EMBL/GenBank/DDBJ whole genome shotgun (WGS) entry which is preliminary data.</text>
</comment>
<dbReference type="InterPro" id="IPR052929">
    <property type="entry name" value="RNase_H-like_EbsB-rel"/>
</dbReference>
<name>A0A4U5R1N4_POPAL</name>
<dbReference type="Pfam" id="PF13456">
    <property type="entry name" value="RVT_3"/>
    <property type="match status" value="1"/>
</dbReference>